<evidence type="ECO:0000313" key="8">
    <source>
        <dbReference type="Proteomes" id="UP000663860"/>
    </source>
</evidence>
<dbReference type="GO" id="GO:0008270">
    <property type="term" value="F:zinc ion binding"/>
    <property type="evidence" value="ECO:0007669"/>
    <property type="project" value="UniProtKB-KW"/>
</dbReference>
<comment type="caution">
    <text evidence="6">The sequence shown here is derived from an EMBL/GenBank/DDBJ whole genome shotgun (WGS) entry which is preliminary data.</text>
</comment>
<evidence type="ECO:0000256" key="4">
    <source>
        <dbReference type="PROSITE-ProRule" id="PRU00024"/>
    </source>
</evidence>
<dbReference type="EMBL" id="CAJOBB010002536">
    <property type="protein sequence ID" value="CAF3977597.1"/>
    <property type="molecule type" value="Genomic_DNA"/>
</dbReference>
<evidence type="ECO:0000313" key="6">
    <source>
        <dbReference type="EMBL" id="CAF0725475.1"/>
    </source>
</evidence>
<organism evidence="6 8">
    <name type="scientific">Adineta steineri</name>
    <dbReference type="NCBI Taxonomy" id="433720"/>
    <lineage>
        <taxon>Eukaryota</taxon>
        <taxon>Metazoa</taxon>
        <taxon>Spiralia</taxon>
        <taxon>Gnathifera</taxon>
        <taxon>Rotifera</taxon>
        <taxon>Eurotatoria</taxon>
        <taxon>Bdelloidea</taxon>
        <taxon>Adinetida</taxon>
        <taxon>Adinetidae</taxon>
        <taxon>Adineta</taxon>
    </lineage>
</organism>
<evidence type="ECO:0000256" key="1">
    <source>
        <dbReference type="ARBA" id="ARBA00022723"/>
    </source>
</evidence>
<dbReference type="InterPro" id="IPR051051">
    <property type="entry name" value="E3_ubiq-ligase_TRIM/RNF"/>
</dbReference>
<sequence>MFNVWYQHDQNAPMKINIDSNSAISDLQQDIFGTTDKEQYQTMYNGKLLTPSAKVPQDTTHDMLIVFTKIDNVLSPALLQCDECLSAEVNFRCIDCKVSYCATCCATFHKRALAHHQRVPIGEKPIELNRCEQHRDAKLKYWCNCEKLICMDCRLSEQHKDHIAVPISELKAGFKEAQTSLNQAITQSMQPITQTFDALRKMIDNVEKALKNQIHTIEEKNQTSTESYLKQLTIKQKALSDHNGKFENILSTNDHTHLLEAKQSLTNYLEQLMKELKELKSPIKIQYCIEDVDQLQTSIDNILKQARIVESVLGNCFHCREFVNN</sequence>
<dbReference type="SMART" id="SM00336">
    <property type="entry name" value="BBOX"/>
    <property type="match status" value="2"/>
</dbReference>
<dbReference type="CDD" id="cd19756">
    <property type="entry name" value="Bbox2"/>
    <property type="match status" value="1"/>
</dbReference>
<protein>
    <recommendedName>
        <fullName evidence="5">B box-type domain-containing protein</fullName>
    </recommendedName>
</protein>
<dbReference type="Pfam" id="PF00643">
    <property type="entry name" value="zf-B_box"/>
    <property type="match status" value="1"/>
</dbReference>
<feature type="domain" description="B box-type" evidence="5">
    <location>
        <begin position="126"/>
        <end position="167"/>
    </location>
</feature>
<evidence type="ECO:0000313" key="7">
    <source>
        <dbReference type="EMBL" id="CAF3977597.1"/>
    </source>
</evidence>
<reference evidence="6" key="1">
    <citation type="submission" date="2021-02" db="EMBL/GenBank/DDBJ databases">
        <authorList>
            <person name="Nowell W R."/>
        </authorList>
    </citation>
    <scope>NUCLEOTIDE SEQUENCE</scope>
</reference>
<dbReference type="Proteomes" id="UP000663860">
    <property type="component" value="Unassembled WGS sequence"/>
</dbReference>
<proteinExistence type="predicted"/>
<dbReference type="InterPro" id="IPR000315">
    <property type="entry name" value="Znf_B-box"/>
</dbReference>
<evidence type="ECO:0000256" key="3">
    <source>
        <dbReference type="ARBA" id="ARBA00022833"/>
    </source>
</evidence>
<accession>A0A813MW24</accession>
<dbReference type="CDD" id="cd19757">
    <property type="entry name" value="Bbox1"/>
    <property type="match status" value="1"/>
</dbReference>
<evidence type="ECO:0000259" key="5">
    <source>
        <dbReference type="PROSITE" id="PS50119"/>
    </source>
</evidence>
<dbReference type="PANTHER" id="PTHR25465:SF41">
    <property type="entry name" value="E3 UBIQUITIN-PROTEIN LIGASE RNF135"/>
    <property type="match status" value="1"/>
</dbReference>
<dbReference type="PANTHER" id="PTHR25465">
    <property type="entry name" value="B-BOX DOMAIN CONTAINING"/>
    <property type="match status" value="1"/>
</dbReference>
<keyword evidence="2 4" id="KW-0863">Zinc-finger</keyword>
<dbReference type="InterPro" id="IPR013087">
    <property type="entry name" value="Znf_C2H2_type"/>
</dbReference>
<dbReference type="AlphaFoldDB" id="A0A813MW24"/>
<keyword evidence="3" id="KW-0862">Zinc</keyword>
<feature type="domain" description="B box-type" evidence="5">
    <location>
        <begin position="81"/>
        <end position="121"/>
    </location>
</feature>
<dbReference type="Gene3D" id="3.30.160.60">
    <property type="entry name" value="Classic Zinc Finger"/>
    <property type="match status" value="1"/>
</dbReference>
<dbReference type="SUPFAM" id="SSF57845">
    <property type="entry name" value="B-box zinc-binding domain"/>
    <property type="match status" value="1"/>
</dbReference>
<dbReference type="Proteomes" id="UP000663868">
    <property type="component" value="Unassembled WGS sequence"/>
</dbReference>
<dbReference type="PROSITE" id="PS00028">
    <property type="entry name" value="ZINC_FINGER_C2H2_1"/>
    <property type="match status" value="1"/>
</dbReference>
<keyword evidence="1" id="KW-0479">Metal-binding</keyword>
<dbReference type="PROSITE" id="PS50119">
    <property type="entry name" value="ZF_BBOX"/>
    <property type="match status" value="2"/>
</dbReference>
<gene>
    <name evidence="6" type="ORF">IZO911_LOCUS2381</name>
    <name evidence="7" type="ORF">KXQ929_LOCUS27147</name>
</gene>
<evidence type="ECO:0000256" key="2">
    <source>
        <dbReference type="ARBA" id="ARBA00022771"/>
    </source>
</evidence>
<name>A0A813MW24_9BILA</name>
<dbReference type="EMBL" id="CAJNOE010000011">
    <property type="protein sequence ID" value="CAF0725475.1"/>
    <property type="molecule type" value="Genomic_DNA"/>
</dbReference>